<dbReference type="AlphaFoldDB" id="A0A1R3G3F8"/>
<name>A0A1R3G3F8_9ROSI</name>
<protein>
    <submittedName>
        <fullName evidence="2">Uncharacterized protein</fullName>
    </submittedName>
</protein>
<feature type="compositionally biased region" description="Basic and acidic residues" evidence="1">
    <location>
        <begin position="213"/>
        <end position="228"/>
    </location>
</feature>
<dbReference type="OrthoDB" id="1080706at2759"/>
<dbReference type="Pfam" id="PF05553">
    <property type="entry name" value="DUF761"/>
    <property type="match status" value="1"/>
</dbReference>
<feature type="compositionally biased region" description="Low complexity" evidence="1">
    <location>
        <begin position="61"/>
        <end position="78"/>
    </location>
</feature>
<comment type="caution">
    <text evidence="2">The sequence shown here is derived from an EMBL/GenBank/DDBJ whole genome shotgun (WGS) entry which is preliminary data.</text>
</comment>
<feature type="region of interest" description="Disordered" evidence="1">
    <location>
        <begin position="296"/>
        <end position="344"/>
    </location>
</feature>
<feature type="region of interest" description="Disordered" evidence="1">
    <location>
        <begin position="135"/>
        <end position="251"/>
    </location>
</feature>
<dbReference type="STRING" id="93759.A0A1R3G3F8"/>
<dbReference type="EMBL" id="AWUE01023837">
    <property type="protein sequence ID" value="OMO52550.1"/>
    <property type="molecule type" value="Genomic_DNA"/>
</dbReference>
<evidence type="ECO:0000256" key="1">
    <source>
        <dbReference type="SAM" id="MobiDB-lite"/>
    </source>
</evidence>
<accession>A0A1R3G3F8</accession>
<organism evidence="2 3">
    <name type="scientific">Corchorus olitorius</name>
    <dbReference type="NCBI Taxonomy" id="93759"/>
    <lineage>
        <taxon>Eukaryota</taxon>
        <taxon>Viridiplantae</taxon>
        <taxon>Streptophyta</taxon>
        <taxon>Embryophyta</taxon>
        <taxon>Tracheophyta</taxon>
        <taxon>Spermatophyta</taxon>
        <taxon>Magnoliopsida</taxon>
        <taxon>eudicotyledons</taxon>
        <taxon>Gunneridae</taxon>
        <taxon>Pentapetalae</taxon>
        <taxon>rosids</taxon>
        <taxon>malvids</taxon>
        <taxon>Malvales</taxon>
        <taxon>Malvaceae</taxon>
        <taxon>Grewioideae</taxon>
        <taxon>Apeibeae</taxon>
        <taxon>Corchorus</taxon>
    </lineage>
</organism>
<feature type="compositionally biased region" description="Low complexity" evidence="1">
    <location>
        <begin position="147"/>
        <end position="162"/>
    </location>
</feature>
<dbReference type="InterPro" id="IPR008480">
    <property type="entry name" value="DUF761_pln"/>
</dbReference>
<dbReference type="PANTHER" id="PTHR34059:SF1">
    <property type="entry name" value="EXPRESSED PROTEIN"/>
    <property type="match status" value="1"/>
</dbReference>
<gene>
    <name evidence="2" type="ORF">COLO4_37105</name>
</gene>
<sequence length="379" mass="42680">MADIDTYTKQQKLLKEQQNQANPTDETMKQRKKTIITTKTNLSLIMSLKSRVLDGNNLETSGVNSGSLSRSNSSLSSRRFSKKGINGEFGGLDQDILEKKKMDESNVVLPSPIPWRSRSGRLEVKDDDIESTFNRIETRSFGSQTQTTRLSRSSSLSSSPKSSPSPPLSSPKKLSPTRSLSMETQAKTAEDLRPSFLTDDDEDLPRNFASEPSENRGDPFMGKQREYLDNYPKGKSVRTRKEDEIGNGVNGKTVRFDQKSFRNEKLNREGVSFMPKPTFMEFPQEEKQEFVEKLVMETADEEESSSESEDEEMGETSFVSSMQRSPNNEETSPSSGIDGGSDVDKKADEFIAKVREQIRLQRIDSIKRSSGQMKRSSTR</sequence>
<feature type="compositionally biased region" description="Acidic residues" evidence="1">
    <location>
        <begin position="298"/>
        <end position="314"/>
    </location>
</feature>
<keyword evidence="3" id="KW-1185">Reference proteome</keyword>
<evidence type="ECO:0000313" key="2">
    <source>
        <dbReference type="EMBL" id="OMO52550.1"/>
    </source>
</evidence>
<dbReference type="PANTHER" id="PTHR34059">
    <property type="entry name" value="EXPRESSED PROTEIN"/>
    <property type="match status" value="1"/>
</dbReference>
<feature type="region of interest" description="Disordered" evidence="1">
    <location>
        <begin position="59"/>
        <end position="88"/>
    </location>
</feature>
<dbReference type="Proteomes" id="UP000187203">
    <property type="component" value="Unassembled WGS sequence"/>
</dbReference>
<evidence type="ECO:0000313" key="3">
    <source>
        <dbReference type="Proteomes" id="UP000187203"/>
    </source>
</evidence>
<feature type="compositionally biased region" description="Polar residues" evidence="1">
    <location>
        <begin position="317"/>
        <end position="335"/>
    </location>
</feature>
<feature type="compositionally biased region" description="Polar residues" evidence="1">
    <location>
        <begin position="135"/>
        <end position="146"/>
    </location>
</feature>
<feature type="region of interest" description="Disordered" evidence="1">
    <location>
        <begin position="13"/>
        <end position="32"/>
    </location>
</feature>
<feature type="compositionally biased region" description="Low complexity" evidence="1">
    <location>
        <begin position="170"/>
        <end position="181"/>
    </location>
</feature>
<proteinExistence type="predicted"/>
<reference evidence="3" key="1">
    <citation type="submission" date="2013-09" db="EMBL/GenBank/DDBJ databases">
        <title>Corchorus olitorius genome sequencing.</title>
        <authorList>
            <person name="Alam M."/>
            <person name="Haque M.S."/>
            <person name="Islam M.S."/>
            <person name="Emdad E.M."/>
            <person name="Islam M.M."/>
            <person name="Ahmed B."/>
            <person name="Halim A."/>
            <person name="Hossen Q.M.M."/>
            <person name="Hossain M.Z."/>
            <person name="Ahmed R."/>
            <person name="Khan M.M."/>
            <person name="Islam R."/>
            <person name="Rashid M.M."/>
            <person name="Khan S.A."/>
            <person name="Rahman M.S."/>
            <person name="Alam M."/>
            <person name="Yahiya A.S."/>
            <person name="Khan M.S."/>
            <person name="Azam M.S."/>
            <person name="Haque T."/>
            <person name="Lashkar M.Z.H."/>
            <person name="Akhand A.I."/>
            <person name="Morshed G."/>
            <person name="Roy S."/>
            <person name="Uddin K.S."/>
            <person name="Rabeya T."/>
            <person name="Hossain A.S."/>
            <person name="Chowdhury A."/>
            <person name="Snigdha A.R."/>
            <person name="Mortoza M.S."/>
            <person name="Matin S.A."/>
            <person name="Hoque S.M.E."/>
            <person name="Islam M.K."/>
            <person name="Roy D.K."/>
            <person name="Haider R."/>
            <person name="Moosa M.M."/>
            <person name="Elias S.M."/>
            <person name="Hasan A.M."/>
            <person name="Jahan S."/>
            <person name="Shafiuddin M."/>
            <person name="Mahmood N."/>
            <person name="Shommy N.S."/>
        </authorList>
    </citation>
    <scope>NUCLEOTIDE SEQUENCE [LARGE SCALE GENOMIC DNA]</scope>
    <source>
        <strain evidence="3">cv. O-4</strain>
    </source>
</reference>